<keyword evidence="3" id="KW-1185">Reference proteome</keyword>
<evidence type="ECO:0000256" key="1">
    <source>
        <dbReference type="SAM" id="SignalP"/>
    </source>
</evidence>
<dbReference type="OrthoDB" id="853036at2"/>
<dbReference type="AlphaFoldDB" id="A0A2S5A2Y6"/>
<name>A0A2S5A2Y6_9SPHI</name>
<protein>
    <recommendedName>
        <fullName evidence="4">Lipocalin-like domain-containing protein</fullName>
    </recommendedName>
</protein>
<feature type="signal peptide" evidence="1">
    <location>
        <begin position="1"/>
        <end position="23"/>
    </location>
</feature>
<sequence length="134" mass="14991">MKWKLLFTLLTVFLLKGSANVFAQSDPKLAGKWQLLVKSDTEKDGPIVVSSKNQSYKTGEKSYEFTATSVIINESGKQAKTITASYGNGTITIDKDTYNYSFDGNKLLLSQSETKNKKGKSILETEEYLFQKLE</sequence>
<evidence type="ECO:0008006" key="4">
    <source>
        <dbReference type="Google" id="ProtNLM"/>
    </source>
</evidence>
<comment type="caution">
    <text evidence="2">The sequence shown here is derived from an EMBL/GenBank/DDBJ whole genome shotgun (WGS) entry which is preliminary data.</text>
</comment>
<dbReference type="EMBL" id="PQVF01000006">
    <property type="protein sequence ID" value="POY36657.1"/>
    <property type="molecule type" value="Genomic_DNA"/>
</dbReference>
<feature type="chain" id="PRO_5015658306" description="Lipocalin-like domain-containing protein" evidence="1">
    <location>
        <begin position="24"/>
        <end position="134"/>
    </location>
</feature>
<keyword evidence="1" id="KW-0732">Signal</keyword>
<proteinExistence type="predicted"/>
<accession>A0A2S5A2Y6</accession>
<reference evidence="2 3" key="1">
    <citation type="submission" date="2018-01" db="EMBL/GenBank/DDBJ databases">
        <authorList>
            <person name="Gaut B.S."/>
            <person name="Morton B.R."/>
            <person name="Clegg M.T."/>
            <person name="Duvall M.R."/>
        </authorList>
    </citation>
    <scope>NUCLEOTIDE SEQUENCE [LARGE SCALE GENOMIC DNA]</scope>
    <source>
        <strain evidence="2 3">HR-AV</strain>
    </source>
</reference>
<evidence type="ECO:0000313" key="2">
    <source>
        <dbReference type="EMBL" id="POY36657.1"/>
    </source>
</evidence>
<evidence type="ECO:0000313" key="3">
    <source>
        <dbReference type="Proteomes" id="UP000236893"/>
    </source>
</evidence>
<dbReference type="Proteomes" id="UP000236893">
    <property type="component" value="Unassembled WGS sequence"/>
</dbReference>
<gene>
    <name evidence="2" type="ORF">C3K47_09820</name>
</gene>
<dbReference type="RefSeq" id="WP_103788960.1">
    <property type="nucleotide sequence ID" value="NZ_PQVF01000006.1"/>
</dbReference>
<organism evidence="2 3">
    <name type="scientific">Solitalea longa</name>
    <dbReference type="NCBI Taxonomy" id="2079460"/>
    <lineage>
        <taxon>Bacteria</taxon>
        <taxon>Pseudomonadati</taxon>
        <taxon>Bacteroidota</taxon>
        <taxon>Sphingobacteriia</taxon>
        <taxon>Sphingobacteriales</taxon>
        <taxon>Sphingobacteriaceae</taxon>
        <taxon>Solitalea</taxon>
    </lineage>
</organism>